<dbReference type="GO" id="GO:0004383">
    <property type="term" value="F:guanylate cyclase activity"/>
    <property type="evidence" value="ECO:0007669"/>
    <property type="project" value="UniProtKB-EC"/>
</dbReference>
<feature type="domain" description="Receptor ligand binding region" evidence="12">
    <location>
        <begin position="2"/>
        <end position="70"/>
    </location>
</feature>
<dbReference type="PANTHER" id="PTHR11920">
    <property type="entry name" value="GUANYLYL CYCLASE"/>
    <property type="match status" value="1"/>
</dbReference>
<dbReference type="InterPro" id="IPR001828">
    <property type="entry name" value="ANF_lig-bd_rcpt"/>
</dbReference>
<evidence type="ECO:0000256" key="2">
    <source>
        <dbReference type="ARBA" id="ARBA00004479"/>
    </source>
</evidence>
<comment type="subcellular location">
    <subcellularLocation>
        <location evidence="2">Membrane</location>
        <topology evidence="2">Single-pass type I membrane protein</topology>
    </subcellularLocation>
</comment>
<accession>A0A8S3YY92</accession>
<dbReference type="GO" id="GO:0001653">
    <property type="term" value="F:peptide receptor activity"/>
    <property type="evidence" value="ECO:0007669"/>
    <property type="project" value="TreeGrafter"/>
</dbReference>
<evidence type="ECO:0000256" key="5">
    <source>
        <dbReference type="ARBA" id="ARBA00022741"/>
    </source>
</evidence>
<evidence type="ECO:0000256" key="4">
    <source>
        <dbReference type="ARBA" id="ARBA00022729"/>
    </source>
</evidence>
<evidence type="ECO:0000256" key="3">
    <source>
        <dbReference type="ARBA" id="ARBA00022692"/>
    </source>
</evidence>
<dbReference type="AlphaFoldDB" id="A0A8S3YY92"/>
<evidence type="ECO:0000256" key="1">
    <source>
        <dbReference type="ARBA" id="ARBA00001436"/>
    </source>
</evidence>
<feature type="non-terminal residue" evidence="13">
    <location>
        <position position="251"/>
    </location>
</feature>
<name>A0A8S3YY92_9EUPU</name>
<feature type="transmembrane region" description="Helical" evidence="11">
    <location>
        <begin position="127"/>
        <end position="150"/>
    </location>
</feature>
<keyword evidence="4" id="KW-0732">Signal</keyword>
<keyword evidence="10" id="KW-0456">Lyase</keyword>
<dbReference type="GO" id="GO:0000166">
    <property type="term" value="F:nucleotide binding"/>
    <property type="evidence" value="ECO:0007669"/>
    <property type="project" value="UniProtKB-KW"/>
</dbReference>
<dbReference type="Gene3D" id="3.40.50.2300">
    <property type="match status" value="1"/>
</dbReference>
<reference evidence="13" key="1">
    <citation type="submission" date="2021-04" db="EMBL/GenBank/DDBJ databases">
        <authorList>
            <consortium name="Molecular Ecology Group"/>
        </authorList>
    </citation>
    <scope>NUCLEOTIDE SEQUENCE</scope>
</reference>
<organism evidence="13 14">
    <name type="scientific">Candidula unifasciata</name>
    <dbReference type="NCBI Taxonomy" id="100452"/>
    <lineage>
        <taxon>Eukaryota</taxon>
        <taxon>Metazoa</taxon>
        <taxon>Spiralia</taxon>
        <taxon>Lophotrochozoa</taxon>
        <taxon>Mollusca</taxon>
        <taxon>Gastropoda</taxon>
        <taxon>Heterobranchia</taxon>
        <taxon>Euthyneura</taxon>
        <taxon>Panpulmonata</taxon>
        <taxon>Eupulmonata</taxon>
        <taxon>Stylommatophora</taxon>
        <taxon>Helicina</taxon>
        <taxon>Helicoidea</taxon>
        <taxon>Geomitridae</taxon>
        <taxon>Candidula</taxon>
    </lineage>
</organism>
<proteinExistence type="predicted"/>
<evidence type="ECO:0000256" key="8">
    <source>
        <dbReference type="ARBA" id="ARBA00023170"/>
    </source>
</evidence>
<dbReference type="GO" id="GO:0005886">
    <property type="term" value="C:plasma membrane"/>
    <property type="evidence" value="ECO:0007669"/>
    <property type="project" value="TreeGrafter"/>
</dbReference>
<dbReference type="InterPro" id="IPR001170">
    <property type="entry name" value="ANPR/GUC"/>
</dbReference>
<evidence type="ECO:0000256" key="7">
    <source>
        <dbReference type="ARBA" id="ARBA00023136"/>
    </source>
</evidence>
<keyword evidence="9" id="KW-0325">Glycoprotein</keyword>
<dbReference type="InterPro" id="IPR028082">
    <property type="entry name" value="Peripla_BP_I"/>
</dbReference>
<gene>
    <name evidence="13" type="ORF">CUNI_LOCUS7247</name>
</gene>
<comment type="caution">
    <text evidence="13">The sequence shown here is derived from an EMBL/GenBank/DDBJ whole genome shotgun (WGS) entry which is preliminary data.</text>
</comment>
<dbReference type="GO" id="GO:0004016">
    <property type="term" value="F:adenylate cyclase activity"/>
    <property type="evidence" value="ECO:0007669"/>
    <property type="project" value="TreeGrafter"/>
</dbReference>
<dbReference type="SUPFAM" id="SSF53822">
    <property type="entry name" value="Periplasmic binding protein-like I"/>
    <property type="match status" value="1"/>
</dbReference>
<dbReference type="PRINTS" id="PR00255">
    <property type="entry name" value="NATPEPTIDER"/>
</dbReference>
<sequence>VNSFVGAFHDAVILYAIALNESLAANVSISNGSEITRRMWNRTFTGITGTVSIDDNGDRNADYSLLDMDPKTSIFKVVANYFGNIKKYQPVDNVSIHWAGGRNEAPPDTPECGFDGSKCPPEEPFPLYVIVIIVLGAVIIAVLIIAFFVYRHIRLEAELAEMNWRVRWEDILFGSPGKNKKLERQGSRLSLNRKGSYNSSCSGDTIAAHLNDGNRQLYTKTGYYKGAIVAIKPVDRGCATIHKPLLLEIKR</sequence>
<dbReference type="FunFam" id="3.40.50.2300:FF:000371">
    <property type="entry name" value="Guanylate cyclase"/>
    <property type="match status" value="1"/>
</dbReference>
<keyword evidence="8" id="KW-0675">Receptor</keyword>
<dbReference type="PANTHER" id="PTHR11920:SF494">
    <property type="entry name" value="ATRIAL NATRIURETIC PEPTIDE RECEPTOR 2"/>
    <property type="match status" value="1"/>
</dbReference>
<evidence type="ECO:0000256" key="10">
    <source>
        <dbReference type="ARBA" id="ARBA00023239"/>
    </source>
</evidence>
<feature type="non-terminal residue" evidence="13">
    <location>
        <position position="1"/>
    </location>
</feature>
<dbReference type="GO" id="GO:0007168">
    <property type="term" value="P:receptor guanylyl cyclase signaling pathway"/>
    <property type="evidence" value="ECO:0007669"/>
    <property type="project" value="TreeGrafter"/>
</dbReference>
<evidence type="ECO:0000256" key="11">
    <source>
        <dbReference type="SAM" id="Phobius"/>
    </source>
</evidence>
<keyword evidence="5" id="KW-0547">Nucleotide-binding</keyword>
<dbReference type="EMBL" id="CAJHNH020001141">
    <property type="protein sequence ID" value="CAG5121689.1"/>
    <property type="molecule type" value="Genomic_DNA"/>
</dbReference>
<dbReference type="Proteomes" id="UP000678393">
    <property type="component" value="Unassembled WGS sequence"/>
</dbReference>
<evidence type="ECO:0000256" key="6">
    <source>
        <dbReference type="ARBA" id="ARBA00022989"/>
    </source>
</evidence>
<evidence type="ECO:0000313" key="14">
    <source>
        <dbReference type="Proteomes" id="UP000678393"/>
    </source>
</evidence>
<keyword evidence="6 11" id="KW-1133">Transmembrane helix</keyword>
<evidence type="ECO:0000259" key="12">
    <source>
        <dbReference type="Pfam" id="PF01094"/>
    </source>
</evidence>
<keyword evidence="3 11" id="KW-0812">Transmembrane</keyword>
<protein>
    <recommendedName>
        <fullName evidence="12">Receptor ligand binding region domain-containing protein</fullName>
    </recommendedName>
</protein>
<evidence type="ECO:0000256" key="9">
    <source>
        <dbReference type="ARBA" id="ARBA00023180"/>
    </source>
</evidence>
<dbReference type="OrthoDB" id="302535at2759"/>
<keyword evidence="7 11" id="KW-0472">Membrane</keyword>
<dbReference type="Pfam" id="PF01094">
    <property type="entry name" value="ANF_receptor"/>
    <property type="match status" value="1"/>
</dbReference>
<keyword evidence="14" id="KW-1185">Reference proteome</keyword>
<evidence type="ECO:0000313" key="13">
    <source>
        <dbReference type="EMBL" id="CAG5121689.1"/>
    </source>
</evidence>
<comment type="catalytic activity">
    <reaction evidence="1">
        <text>GTP = 3',5'-cyclic GMP + diphosphate</text>
        <dbReference type="Rhea" id="RHEA:13665"/>
        <dbReference type="ChEBI" id="CHEBI:33019"/>
        <dbReference type="ChEBI" id="CHEBI:37565"/>
        <dbReference type="ChEBI" id="CHEBI:57746"/>
        <dbReference type="EC" id="4.6.1.2"/>
    </reaction>
</comment>
<dbReference type="InterPro" id="IPR050401">
    <property type="entry name" value="Cyclic_nucleotide_synthase"/>
</dbReference>